<dbReference type="SUPFAM" id="SSF52540">
    <property type="entry name" value="P-loop containing nucleoside triphosphate hydrolases"/>
    <property type="match status" value="1"/>
</dbReference>
<dbReference type="InterPro" id="IPR005158">
    <property type="entry name" value="BTAD"/>
</dbReference>
<reference evidence="6 9" key="1">
    <citation type="submission" date="2021-01" db="EMBL/GenBank/DDBJ databases">
        <title>Sequencing the genomes of 1000 actinobacteria strains.</title>
        <authorList>
            <person name="Klenk H.-P."/>
        </authorList>
    </citation>
    <scope>NUCLEOTIDE SEQUENCE [LARGE SCALE GENOMIC DNA]</scope>
    <source>
        <strain evidence="6 9">DSM 44581</strain>
    </source>
</reference>
<evidence type="ECO:0000259" key="5">
    <source>
        <dbReference type="PROSITE" id="PS51755"/>
    </source>
</evidence>
<dbReference type="PROSITE" id="PS51755">
    <property type="entry name" value="OMPR_PHOB"/>
    <property type="match status" value="1"/>
</dbReference>
<dbReference type="Pfam" id="PF13424">
    <property type="entry name" value="TPR_12"/>
    <property type="match status" value="2"/>
</dbReference>
<name>A0A8T8I135_9PSEU</name>
<evidence type="ECO:0000256" key="1">
    <source>
        <dbReference type="ARBA" id="ARBA00005820"/>
    </source>
</evidence>
<dbReference type="Pfam" id="PF03704">
    <property type="entry name" value="BTAD"/>
    <property type="match status" value="1"/>
</dbReference>
<evidence type="ECO:0000256" key="4">
    <source>
        <dbReference type="PROSITE-ProRule" id="PRU01091"/>
    </source>
</evidence>
<dbReference type="SUPFAM" id="SSF46894">
    <property type="entry name" value="C-terminal effector domain of the bipartite response regulators"/>
    <property type="match status" value="1"/>
</dbReference>
<dbReference type="InterPro" id="IPR001867">
    <property type="entry name" value="OmpR/PhoB-type_DNA-bd"/>
</dbReference>
<dbReference type="EMBL" id="CP072788">
    <property type="protein sequence ID" value="QTR04170.1"/>
    <property type="molecule type" value="Genomic_DNA"/>
</dbReference>
<dbReference type="PANTHER" id="PTHR47691">
    <property type="entry name" value="REGULATOR-RELATED"/>
    <property type="match status" value="1"/>
</dbReference>
<accession>A0A8T8I135</accession>
<dbReference type="Gene3D" id="1.10.10.10">
    <property type="entry name" value="Winged helix-like DNA-binding domain superfamily/Winged helix DNA-binding domain"/>
    <property type="match status" value="2"/>
</dbReference>
<protein>
    <submittedName>
        <fullName evidence="6">DNA-binding SARP family transcriptional activator</fullName>
    </submittedName>
    <submittedName>
        <fullName evidence="7">Tetratricopeptide repeat protein</fullName>
    </submittedName>
</protein>
<reference evidence="7" key="2">
    <citation type="submission" date="2021-04" db="EMBL/GenBank/DDBJ databases">
        <title>Saccharothrix algeriensis WGS.</title>
        <authorList>
            <person name="Stuskova K."/>
            <person name="Hakalova E."/>
            <person name="Tebbal A.B."/>
            <person name="Eichmeier A."/>
        </authorList>
    </citation>
    <scope>NUCLEOTIDE SEQUENCE</scope>
    <source>
        <strain evidence="7">NRRL B-24137</strain>
    </source>
</reference>
<dbReference type="EMBL" id="JAFBCL010000001">
    <property type="protein sequence ID" value="MBM7809924.1"/>
    <property type="molecule type" value="Genomic_DNA"/>
</dbReference>
<dbReference type="SMART" id="SM00028">
    <property type="entry name" value="TPR"/>
    <property type="match status" value="5"/>
</dbReference>
<dbReference type="GO" id="GO:0006355">
    <property type="term" value="P:regulation of DNA-templated transcription"/>
    <property type="evidence" value="ECO:0007669"/>
    <property type="project" value="InterPro"/>
</dbReference>
<feature type="DNA-binding region" description="OmpR/PhoB-type" evidence="4">
    <location>
        <begin position="1"/>
        <end position="98"/>
    </location>
</feature>
<dbReference type="GO" id="GO:0043531">
    <property type="term" value="F:ADP binding"/>
    <property type="evidence" value="ECO:0007669"/>
    <property type="project" value="InterPro"/>
</dbReference>
<dbReference type="InterPro" id="IPR019734">
    <property type="entry name" value="TPR_rpt"/>
</dbReference>
<proteinExistence type="inferred from homology"/>
<dbReference type="InterPro" id="IPR027417">
    <property type="entry name" value="P-loop_NTPase"/>
</dbReference>
<feature type="repeat" description="TPR" evidence="3">
    <location>
        <begin position="796"/>
        <end position="829"/>
    </location>
</feature>
<evidence type="ECO:0000256" key="3">
    <source>
        <dbReference type="PROSITE-ProRule" id="PRU00339"/>
    </source>
</evidence>
<dbReference type="InterPro" id="IPR036388">
    <property type="entry name" value="WH-like_DNA-bd_sf"/>
</dbReference>
<sequence>MTAIEFRLLGPLEVVVGGRPAPLGGVKPRALLAALALEPGVTVSGDGLADVLWPQGPPRSAAANIRTYVHTLRRVLARHDAGLADRIESRSAGYALRAAPEEVDRAVFESLVAAAHRALEAGEPTAALADLARAERLWRGSVLADLPHAHGWSAPLARLTEQRLAAQELRTRVQIELGRYDDAVVELRGLLTDDPLREERWTQLVTALDAAGRRAEALGAYAEAERVLRAELATGPGPRLRRIRSSLASVADVQRAPVCQLPLDLPDFTGRQAEVDRLVGLLRARGRDNLPAVAVVTGPPGVGKTAVAVRVAHAVRELFPDGQLHVDLGGTTDNPRRPADVLAELLRALCVPEAALSRDLSGRAALLRSRLAGARVLVLLDDAGEAAQVRPLLPGAGASAVLVTNRGRMPDLAGAHTVELDVLPPAEAADLLAGVIGADRVAAEPAGAAAILESCGCLPLAIRIVGARLANRPNWTLGRIAERLADERRLLDELRVGDLAVRASVALSYEQLPGTAARAFRSLGLIGRERFPAWVVAALLDRPEADDVLDALVDAHLVEQTEPDIIGEPLYRLHDLLRVYAREQVDAEPHAVRAAAVRRIAEGYLTLASQAAKGLPADYFGLVPEWDAEWDATSAWHARPPAALTSDAARWYDAAGRIGVIGVSGAVEWGHDDLAWRIAATLAPYFDLRGRHEDWLATHRVALDAARRAGDERGQAIVLRNLGQVHLYQDGYAEARAAFETSRELFARVGDEHGAAVALAGTLTVARVLGEHDDALERGRRALAVFVRLGDGRREAALRLSLGSAHLALGDHDEAGRWFADALALAESLGDRHRAAHARHRLAGLARLRGRLDEARELLDAAITAFDELGDHKCVVYSHQALGEVHLLDGDLAHAEVLLGNCLAAHHRHRDRRSAARVCELLGELHQRSRRPELARGHFEAALALWRELAAETEERALLARLRTAPA</sequence>
<dbReference type="Proteomes" id="UP000671828">
    <property type="component" value="Chromosome"/>
</dbReference>
<keyword evidence="2 4" id="KW-0238">DNA-binding</keyword>
<dbReference type="GO" id="GO:0000160">
    <property type="term" value="P:phosphorelay signal transduction system"/>
    <property type="evidence" value="ECO:0007669"/>
    <property type="project" value="InterPro"/>
</dbReference>
<keyword evidence="3" id="KW-0802">TPR repeat</keyword>
<dbReference type="RefSeq" id="WP_204840972.1">
    <property type="nucleotide sequence ID" value="NZ_JAFBCL010000001.1"/>
</dbReference>
<dbReference type="Proteomes" id="UP001195724">
    <property type="component" value="Unassembled WGS sequence"/>
</dbReference>
<dbReference type="PANTHER" id="PTHR47691:SF3">
    <property type="entry name" value="HTH-TYPE TRANSCRIPTIONAL REGULATOR RV0890C-RELATED"/>
    <property type="match status" value="1"/>
</dbReference>
<comment type="similarity">
    <text evidence="1">Belongs to the AfsR/DnrI/RedD regulatory family.</text>
</comment>
<evidence type="ECO:0000313" key="6">
    <source>
        <dbReference type="EMBL" id="MBM7809924.1"/>
    </source>
</evidence>
<dbReference type="GO" id="GO:0003677">
    <property type="term" value="F:DNA binding"/>
    <property type="evidence" value="ECO:0007669"/>
    <property type="project" value="UniProtKB-UniRule"/>
</dbReference>
<dbReference type="PROSITE" id="PS50005">
    <property type="entry name" value="TPR"/>
    <property type="match status" value="1"/>
</dbReference>
<gene>
    <name evidence="7" type="ORF">J7S33_04155</name>
    <name evidence="6" type="ORF">JOE68_000789</name>
</gene>
<dbReference type="SMART" id="SM00862">
    <property type="entry name" value="Trans_reg_C"/>
    <property type="match status" value="1"/>
</dbReference>
<evidence type="ECO:0000313" key="7">
    <source>
        <dbReference type="EMBL" id="QTR04170.1"/>
    </source>
</evidence>
<feature type="domain" description="OmpR/PhoB-type" evidence="5">
    <location>
        <begin position="1"/>
        <end position="98"/>
    </location>
</feature>
<dbReference type="AlphaFoldDB" id="A0A8T8I135"/>
<dbReference type="Gene3D" id="1.25.40.10">
    <property type="entry name" value="Tetratricopeptide repeat domain"/>
    <property type="match status" value="3"/>
</dbReference>
<dbReference type="SMART" id="SM01043">
    <property type="entry name" value="BTAD"/>
    <property type="match status" value="1"/>
</dbReference>
<evidence type="ECO:0000313" key="8">
    <source>
        <dbReference type="Proteomes" id="UP000671828"/>
    </source>
</evidence>
<dbReference type="SUPFAM" id="SSF48452">
    <property type="entry name" value="TPR-like"/>
    <property type="match status" value="2"/>
</dbReference>
<evidence type="ECO:0000256" key="2">
    <source>
        <dbReference type="ARBA" id="ARBA00023125"/>
    </source>
</evidence>
<dbReference type="InterPro" id="IPR011990">
    <property type="entry name" value="TPR-like_helical_dom_sf"/>
</dbReference>
<organism evidence="7 8">
    <name type="scientific">Saccharothrix algeriensis</name>
    <dbReference type="NCBI Taxonomy" id="173560"/>
    <lineage>
        <taxon>Bacteria</taxon>
        <taxon>Bacillati</taxon>
        <taxon>Actinomycetota</taxon>
        <taxon>Actinomycetes</taxon>
        <taxon>Pseudonocardiales</taxon>
        <taxon>Pseudonocardiaceae</taxon>
        <taxon>Saccharothrix</taxon>
    </lineage>
</organism>
<dbReference type="CDD" id="cd15831">
    <property type="entry name" value="BTAD"/>
    <property type="match status" value="1"/>
</dbReference>
<evidence type="ECO:0000313" key="9">
    <source>
        <dbReference type="Proteomes" id="UP001195724"/>
    </source>
</evidence>
<dbReference type="PRINTS" id="PR00364">
    <property type="entry name" value="DISEASERSIST"/>
</dbReference>
<dbReference type="Gene3D" id="3.40.50.300">
    <property type="entry name" value="P-loop containing nucleotide triphosphate hydrolases"/>
    <property type="match status" value="1"/>
</dbReference>
<dbReference type="InterPro" id="IPR016032">
    <property type="entry name" value="Sig_transdc_resp-reg_C-effctor"/>
</dbReference>
<keyword evidence="9" id="KW-1185">Reference proteome</keyword>